<evidence type="ECO:0000259" key="3">
    <source>
        <dbReference type="Pfam" id="PF25358"/>
    </source>
</evidence>
<dbReference type="InterPro" id="IPR057596">
    <property type="entry name" value="RDRP_core"/>
</dbReference>
<organism evidence="4 5">
    <name type="scientific">Orbilia brochopaga</name>
    <dbReference type="NCBI Taxonomy" id="3140254"/>
    <lineage>
        <taxon>Eukaryota</taxon>
        <taxon>Fungi</taxon>
        <taxon>Dikarya</taxon>
        <taxon>Ascomycota</taxon>
        <taxon>Pezizomycotina</taxon>
        <taxon>Orbiliomycetes</taxon>
        <taxon>Orbiliales</taxon>
        <taxon>Orbiliaceae</taxon>
        <taxon>Orbilia</taxon>
    </lineage>
</organism>
<dbReference type="Pfam" id="PF25358">
    <property type="entry name" value="PH_fung_RdRP"/>
    <property type="match status" value="1"/>
</dbReference>
<comment type="caution">
    <text evidence="4">The sequence shown here is derived from an EMBL/GenBank/DDBJ whole genome shotgun (WGS) entry which is preliminary data.</text>
</comment>
<feature type="domain" description="RDRP core" evidence="2">
    <location>
        <begin position="430"/>
        <end position="1055"/>
    </location>
</feature>
<evidence type="ECO:0000256" key="1">
    <source>
        <dbReference type="RuleBase" id="RU363098"/>
    </source>
</evidence>
<sequence length="1129" mass="127998">MEFFVTDIPAAASKRQIRAAFTETFRKYFIYAFEFQSWNGKGRRPNQQARIIIHDFSVGQEILRKHGTPPPRVMTRGGRQFTQRGVPQSPILIAGSVIVILKSNTSDQISEHIIRALRDENDRKAQALANREPAQRKPYRQVVPFTELECGVWTTDPRNATLPTFSSFYFNPSPGTFRLTKQAIQVEISNGYYDVHKRSKYMLCPAHAIRTTIITREGMSAYFTVSMLWCPKFYDKTFELNALSLRPRVIKSRVPFLDDDHRKIAPYCFVYRFRLRNAHDAIRLVTIGAIPGFTEITEAKVFYQQPLYDFERSMAGLNDQLRLLPFGVAFQLQGLAFNGILLPHRVKELLTVVRQSLVKHGEEVTAAVLKHWVEDFRPQLDSDDPKGWLTESIISDFTDTLKNRHHAAEFMLQMKLYRKENQVLIHRVCITPAGIYLVGPALEAKNRVLRKYSGNLNHFVRVMVVEEDGGDLYFERGVDGKRLHEERFLPAFLPGSPLLRIGGRTFNFLGFSQSSLRTHAAWFMAPFQSRNSVDDWVDVTSVIRQLGDFGSIRIPGKCAARIGQAFTDTIANVRITPSMVARTPDITRTGGGKTYTFSDGCGTISIQLLDMIWKKGGYDLNRFQPTIFQIRFGGAKGVVSVDTRLPDCQLKIRNSMVKFDASQHTTFEICLSVIKPLPLYLNRHLVKILEDRGVPPHVFMTLQQDALTDLARLSLSADYAAYFLDSQGRCRQADVSFLLRILDELGFPYQEDKFLRQVVEFSMLNTLQDLKYRARIPIQKGFTLIGILDETGYLPANTIYCPIKREDEDRWVHTGRTAISRSPALHPGDVQVVTAIDVPKFSPLRALDNCVVFSQHGVRDLPNMLSGGDLDGDLYHVWWDPRIIPTIPAAPADYDTVKAQELDREVTQADIAKFFLDFMRNDRLGSISVAHMVNADQQNAGVFSEQCLKCAKLASAAVDFPKTGIPVEMSELPRTNNIRPDFLAPSPRVGLLSGGITLTPVDADDSDSDDEELSHTVSVVPSLANAADADDPFAPERQFLYYKSHKALGQLYREIDEFKFVKAWESTARLYEAHGPHHLLGKVRDYLLRLVPNTEAIVPWLEFAKHMRIRYVILSGCVSAFRLHMCLMG</sequence>
<gene>
    <name evidence="4" type="ORF">TWF696_004620</name>
</gene>
<comment type="catalytic activity">
    <reaction evidence="1">
        <text>RNA(n) + a ribonucleoside 5'-triphosphate = RNA(n+1) + diphosphate</text>
        <dbReference type="Rhea" id="RHEA:21248"/>
        <dbReference type="Rhea" id="RHEA-COMP:14527"/>
        <dbReference type="Rhea" id="RHEA-COMP:17342"/>
        <dbReference type="ChEBI" id="CHEBI:33019"/>
        <dbReference type="ChEBI" id="CHEBI:61557"/>
        <dbReference type="ChEBI" id="CHEBI:140395"/>
        <dbReference type="EC" id="2.7.7.48"/>
    </reaction>
</comment>
<proteinExistence type="inferred from homology"/>
<dbReference type="GO" id="GO:0003723">
    <property type="term" value="F:RNA binding"/>
    <property type="evidence" value="ECO:0007669"/>
    <property type="project" value="UniProtKB-KW"/>
</dbReference>
<dbReference type="InterPro" id="IPR057503">
    <property type="entry name" value="PH_RdRP"/>
</dbReference>
<dbReference type="Proteomes" id="UP001375240">
    <property type="component" value="Unassembled WGS sequence"/>
</dbReference>
<dbReference type="EMBL" id="JAVHNQ010000002">
    <property type="protein sequence ID" value="KAK6355521.1"/>
    <property type="molecule type" value="Genomic_DNA"/>
</dbReference>
<reference evidence="4 5" key="1">
    <citation type="submission" date="2019-10" db="EMBL/GenBank/DDBJ databases">
        <authorList>
            <person name="Palmer J.M."/>
        </authorList>
    </citation>
    <scope>NUCLEOTIDE SEQUENCE [LARGE SCALE GENOMIC DNA]</scope>
    <source>
        <strain evidence="4 5">TWF696</strain>
    </source>
</reference>
<dbReference type="EC" id="2.7.7.48" evidence="1"/>
<dbReference type="PANTHER" id="PTHR23079">
    <property type="entry name" value="RNA-DEPENDENT RNA POLYMERASE"/>
    <property type="match status" value="1"/>
</dbReference>
<dbReference type="AlphaFoldDB" id="A0AAV9V6T7"/>
<keyword evidence="5" id="KW-1185">Reference proteome</keyword>
<dbReference type="InterPro" id="IPR007855">
    <property type="entry name" value="RDRP"/>
</dbReference>
<keyword evidence="1" id="KW-0696">RNA-directed RNA polymerase</keyword>
<keyword evidence="1" id="KW-0808">Transferase</keyword>
<evidence type="ECO:0000313" key="5">
    <source>
        <dbReference type="Proteomes" id="UP001375240"/>
    </source>
</evidence>
<protein>
    <recommendedName>
        <fullName evidence="1">RNA-dependent RNA polymerase</fullName>
        <ecNumber evidence="1">2.7.7.48</ecNumber>
    </recommendedName>
</protein>
<feature type="domain" description="RdRP-like PH" evidence="3">
    <location>
        <begin position="143"/>
        <end position="298"/>
    </location>
</feature>
<evidence type="ECO:0000259" key="2">
    <source>
        <dbReference type="Pfam" id="PF05183"/>
    </source>
</evidence>
<dbReference type="GO" id="GO:0030422">
    <property type="term" value="P:siRNA processing"/>
    <property type="evidence" value="ECO:0007669"/>
    <property type="project" value="TreeGrafter"/>
</dbReference>
<dbReference type="GO" id="GO:0031380">
    <property type="term" value="C:nuclear RNA-directed RNA polymerase complex"/>
    <property type="evidence" value="ECO:0007669"/>
    <property type="project" value="TreeGrafter"/>
</dbReference>
<keyword evidence="1" id="KW-0694">RNA-binding</keyword>
<accession>A0AAV9V6T7</accession>
<comment type="similarity">
    <text evidence="1">Belongs to the RdRP family.</text>
</comment>
<name>A0AAV9V6T7_9PEZI</name>
<dbReference type="GO" id="GO:0003968">
    <property type="term" value="F:RNA-directed RNA polymerase activity"/>
    <property type="evidence" value="ECO:0007669"/>
    <property type="project" value="UniProtKB-KW"/>
</dbReference>
<dbReference type="Pfam" id="PF05183">
    <property type="entry name" value="RdRP"/>
    <property type="match status" value="1"/>
</dbReference>
<evidence type="ECO:0000313" key="4">
    <source>
        <dbReference type="EMBL" id="KAK6355521.1"/>
    </source>
</evidence>
<keyword evidence="1" id="KW-0548">Nucleotidyltransferase</keyword>
<dbReference type="PANTHER" id="PTHR23079:SF17">
    <property type="entry name" value="RNA-DEPENDENT RNA POLYMERASE"/>
    <property type="match status" value="1"/>
</dbReference>